<feature type="compositionally biased region" description="Low complexity" evidence="1">
    <location>
        <begin position="8"/>
        <end position="18"/>
    </location>
</feature>
<organism evidence="2 3">
    <name type="scientific">Lasallia pustulata</name>
    <dbReference type="NCBI Taxonomy" id="136370"/>
    <lineage>
        <taxon>Eukaryota</taxon>
        <taxon>Fungi</taxon>
        <taxon>Dikarya</taxon>
        <taxon>Ascomycota</taxon>
        <taxon>Pezizomycotina</taxon>
        <taxon>Lecanoromycetes</taxon>
        <taxon>OSLEUM clade</taxon>
        <taxon>Umbilicariomycetidae</taxon>
        <taxon>Umbilicariales</taxon>
        <taxon>Umbilicariaceae</taxon>
        <taxon>Lasallia</taxon>
    </lineage>
</organism>
<evidence type="ECO:0000313" key="2">
    <source>
        <dbReference type="EMBL" id="KAA6412666.1"/>
    </source>
</evidence>
<evidence type="ECO:0000256" key="1">
    <source>
        <dbReference type="SAM" id="MobiDB-lite"/>
    </source>
</evidence>
<accession>A0A5M8PSW1</accession>
<dbReference type="OrthoDB" id="5372708at2759"/>
<proteinExistence type="predicted"/>
<gene>
    <name evidence="2" type="ORF">FRX48_03658</name>
</gene>
<evidence type="ECO:0000313" key="3">
    <source>
        <dbReference type="Proteomes" id="UP000324767"/>
    </source>
</evidence>
<dbReference type="EMBL" id="VXIT01000005">
    <property type="protein sequence ID" value="KAA6412666.1"/>
    <property type="molecule type" value="Genomic_DNA"/>
</dbReference>
<reference evidence="2 3" key="1">
    <citation type="submission" date="2019-09" db="EMBL/GenBank/DDBJ databases">
        <title>The hologenome of the rock-dwelling lichen Lasallia pustulata.</title>
        <authorList>
            <person name="Greshake Tzovaras B."/>
            <person name="Segers F."/>
            <person name="Bicker A."/>
            <person name="Dal Grande F."/>
            <person name="Otte J."/>
            <person name="Hankeln T."/>
            <person name="Schmitt I."/>
            <person name="Ebersberger I."/>
        </authorList>
    </citation>
    <scope>NUCLEOTIDE SEQUENCE [LARGE SCALE GENOMIC DNA]</scope>
    <source>
        <strain evidence="2">A1-1</strain>
    </source>
</reference>
<comment type="caution">
    <text evidence="2">The sequence shown here is derived from an EMBL/GenBank/DDBJ whole genome shotgun (WGS) entry which is preliminary data.</text>
</comment>
<dbReference type="AlphaFoldDB" id="A0A5M8PSW1"/>
<name>A0A5M8PSW1_9LECA</name>
<dbReference type="Proteomes" id="UP000324767">
    <property type="component" value="Unassembled WGS sequence"/>
</dbReference>
<sequence>MSPASNLSSQQSQTSQDDQGTENGDIDDGLLPGGVAGSSAYQKLKQRPNMHISLHYGDVSDEYGTPTNVDIFIGEDRHRFFKEIVMRTNSISLEETLLTKENVQKTIRFLLGDAFTDHDAVLTAQFKKLQMTCPNAFRTILPASEGLDDMSETYATVLTHGVQMHGSTSERIKPTYVRDVLRLPINLQILNIVDEFILHLRQAYQDNYREDSPSRFGRSTLKWYRKIRLLKNVTPIKPDNLLILKGMVSAALIKSLCTSSLLE</sequence>
<protein>
    <submittedName>
        <fullName evidence="2">Uncharacterized protein</fullName>
    </submittedName>
</protein>
<feature type="region of interest" description="Disordered" evidence="1">
    <location>
        <begin position="1"/>
        <end position="32"/>
    </location>
</feature>